<protein>
    <submittedName>
        <fullName evidence="1">Uncharacterized protein</fullName>
    </submittedName>
</protein>
<reference evidence="2" key="1">
    <citation type="journal article" date="2024" name="Proc. Natl. Acad. Sci. U.S.A.">
        <title>Extraordinary preservation of gene collinearity over three hundred million years revealed in homosporous lycophytes.</title>
        <authorList>
            <person name="Li C."/>
            <person name="Wickell D."/>
            <person name="Kuo L.Y."/>
            <person name="Chen X."/>
            <person name="Nie B."/>
            <person name="Liao X."/>
            <person name="Peng D."/>
            <person name="Ji J."/>
            <person name="Jenkins J."/>
            <person name="Williams M."/>
            <person name="Shu S."/>
            <person name="Plott C."/>
            <person name="Barry K."/>
            <person name="Rajasekar S."/>
            <person name="Grimwood J."/>
            <person name="Han X."/>
            <person name="Sun S."/>
            <person name="Hou Z."/>
            <person name="He W."/>
            <person name="Dai G."/>
            <person name="Sun C."/>
            <person name="Schmutz J."/>
            <person name="Leebens-Mack J.H."/>
            <person name="Li F.W."/>
            <person name="Wang L."/>
        </authorList>
    </citation>
    <scope>NUCLEOTIDE SEQUENCE [LARGE SCALE GENOMIC DNA]</scope>
    <source>
        <strain evidence="2">cv. PW_Plant_1</strain>
    </source>
</reference>
<proteinExistence type="predicted"/>
<evidence type="ECO:0000313" key="1">
    <source>
        <dbReference type="EMBL" id="KAJ7555634.1"/>
    </source>
</evidence>
<keyword evidence="2" id="KW-1185">Reference proteome</keyword>
<accession>A0ACC2DN18</accession>
<name>A0ACC2DN18_DIPCM</name>
<comment type="caution">
    <text evidence="1">The sequence shown here is derived from an EMBL/GenBank/DDBJ whole genome shotgun (WGS) entry which is preliminary data.</text>
</comment>
<dbReference type="Proteomes" id="UP001162992">
    <property type="component" value="Chromosome 5"/>
</dbReference>
<organism evidence="1 2">
    <name type="scientific">Diphasiastrum complanatum</name>
    <name type="common">Issler's clubmoss</name>
    <name type="synonym">Lycopodium complanatum</name>
    <dbReference type="NCBI Taxonomy" id="34168"/>
    <lineage>
        <taxon>Eukaryota</taxon>
        <taxon>Viridiplantae</taxon>
        <taxon>Streptophyta</taxon>
        <taxon>Embryophyta</taxon>
        <taxon>Tracheophyta</taxon>
        <taxon>Lycopodiopsida</taxon>
        <taxon>Lycopodiales</taxon>
        <taxon>Lycopodiaceae</taxon>
        <taxon>Lycopodioideae</taxon>
        <taxon>Diphasiastrum</taxon>
    </lineage>
</organism>
<gene>
    <name evidence="1" type="ORF">O6H91_05G047500</name>
</gene>
<dbReference type="EMBL" id="CM055096">
    <property type="protein sequence ID" value="KAJ7555634.1"/>
    <property type="molecule type" value="Genomic_DNA"/>
</dbReference>
<evidence type="ECO:0000313" key="2">
    <source>
        <dbReference type="Proteomes" id="UP001162992"/>
    </source>
</evidence>
<sequence length="346" mass="39796">MDSEGAKTCSRMVLEEQGKPLEKRVIYVMGIWFSDHFSLSVSDGLHSWTCLVSKEVIVNRASQWDVSVQEYIKDANFYLSHQQPGSIYSFTSVGESQMRLSWTMEKNGTKLEGRWRLEKENNEAQVTREILDFLMDSNIKLSEEVVRKTYAFEKMKSEAEKCLAQNQRFVTEKIRFEEDIYKKFVAVLNTKKAKLRELRDALAQNAPTIKKEQEDEDDLGDDTDNDDEMDEAGEERDSRRPTYKPHGELDRKTAIVRGKDLLKEHSYAEFMKENHDQHSSKEVICQKDGVDPDATQPFEDLVSTSRPNNDIGTSRVTVKTEALDELAADILRASTHASAPRKRRLV</sequence>